<dbReference type="AlphaFoldDB" id="A0A8J8T9F5"/>
<protein>
    <submittedName>
        <fullName evidence="1">Uncharacterized protein</fullName>
    </submittedName>
</protein>
<sequence>MMMPSLNPKGKPSPAVVRQISYKLPSLSQDKSSSLAMNSMPRSAVGLQLPSGIYSNKQGDSTAQQQHYLKQMNDAKLSPGILSNQPSSQTNNLLQVAAIRQHELQLLKYRHKLLSQAMDKDLDKYSRYDR</sequence>
<evidence type="ECO:0000313" key="1">
    <source>
        <dbReference type="EMBL" id="TNV86555.1"/>
    </source>
</evidence>
<reference evidence="1" key="1">
    <citation type="submission" date="2019-06" db="EMBL/GenBank/DDBJ databases">
        <authorList>
            <person name="Zheng W."/>
        </authorList>
    </citation>
    <scope>NUCLEOTIDE SEQUENCE</scope>
    <source>
        <strain evidence="1">QDHG01</strain>
    </source>
</reference>
<gene>
    <name evidence="1" type="ORF">FGO68_gene16364</name>
</gene>
<dbReference type="EMBL" id="RRYP01000992">
    <property type="protein sequence ID" value="TNV86555.1"/>
    <property type="molecule type" value="Genomic_DNA"/>
</dbReference>
<keyword evidence="2" id="KW-1185">Reference proteome</keyword>
<comment type="caution">
    <text evidence="1">The sequence shown here is derived from an EMBL/GenBank/DDBJ whole genome shotgun (WGS) entry which is preliminary data.</text>
</comment>
<name>A0A8J8T9F5_HALGN</name>
<proteinExistence type="predicted"/>
<evidence type="ECO:0000313" key="2">
    <source>
        <dbReference type="Proteomes" id="UP000785679"/>
    </source>
</evidence>
<organism evidence="1 2">
    <name type="scientific">Halteria grandinella</name>
    <dbReference type="NCBI Taxonomy" id="5974"/>
    <lineage>
        <taxon>Eukaryota</taxon>
        <taxon>Sar</taxon>
        <taxon>Alveolata</taxon>
        <taxon>Ciliophora</taxon>
        <taxon>Intramacronucleata</taxon>
        <taxon>Spirotrichea</taxon>
        <taxon>Stichotrichia</taxon>
        <taxon>Sporadotrichida</taxon>
        <taxon>Halteriidae</taxon>
        <taxon>Halteria</taxon>
    </lineage>
</organism>
<accession>A0A8J8T9F5</accession>
<dbReference type="Proteomes" id="UP000785679">
    <property type="component" value="Unassembled WGS sequence"/>
</dbReference>